<organism evidence="2 3">
    <name type="scientific">Kluyvera intermedia</name>
    <name type="common">Enterobacter intermedius</name>
    <dbReference type="NCBI Taxonomy" id="61648"/>
    <lineage>
        <taxon>Bacteria</taxon>
        <taxon>Pseudomonadati</taxon>
        <taxon>Pseudomonadota</taxon>
        <taxon>Gammaproteobacteria</taxon>
        <taxon>Enterobacterales</taxon>
        <taxon>Enterobacteriaceae</taxon>
        <taxon>Kluyvera</taxon>
    </lineage>
</organism>
<reference evidence="2 3" key="1">
    <citation type="submission" date="2017-02" db="EMBL/GenBank/DDBJ databases">
        <title>Draft genome sequence of a Kluyvera intermedia isolate from a patient with a pancreatic abscess.</title>
        <authorList>
            <person name="Thele R."/>
        </authorList>
    </citation>
    <scope>NUCLEOTIDE SEQUENCE [LARGE SCALE GENOMIC DNA]</scope>
    <source>
        <strain evidence="2 3">FOSA7093</strain>
    </source>
</reference>
<accession>A0ABX3UGJ6</accession>
<keyword evidence="3" id="KW-1185">Reference proteome</keyword>
<keyword evidence="1" id="KW-0732">Signal</keyword>
<dbReference type="EMBL" id="MWPR01000011">
    <property type="protein sequence ID" value="ORJ50600.1"/>
    <property type="molecule type" value="Genomic_DNA"/>
</dbReference>
<sequence length="157" mass="17042">MFRTKLAFFSALILVFLATPNTFAMSSLSTVNNAKKTFDLAQVLVKDPSRIVVLKTDIDGLYKPVGPLFTGLNNKVVVNMQNGPLELQNTIIKPVPINGIVDGGYSITTEKAGNTACLAAKEQYGNGKLAVLKIIINGVENGRCEIFHKNKISLIFD</sequence>
<dbReference type="RefSeq" id="WP_085006076.1">
    <property type="nucleotide sequence ID" value="NZ_MWPR01000011.1"/>
</dbReference>
<protein>
    <submittedName>
        <fullName evidence="2">Uncharacterized protein</fullName>
    </submittedName>
</protein>
<comment type="caution">
    <text evidence="2">The sequence shown here is derived from an EMBL/GenBank/DDBJ whole genome shotgun (WGS) entry which is preliminary data.</text>
</comment>
<proteinExistence type="predicted"/>
<evidence type="ECO:0000313" key="3">
    <source>
        <dbReference type="Proteomes" id="UP000192521"/>
    </source>
</evidence>
<gene>
    <name evidence="2" type="ORF">B2M27_10030</name>
</gene>
<evidence type="ECO:0000313" key="2">
    <source>
        <dbReference type="EMBL" id="ORJ50600.1"/>
    </source>
</evidence>
<feature type="chain" id="PRO_5045382865" evidence="1">
    <location>
        <begin position="25"/>
        <end position="157"/>
    </location>
</feature>
<name>A0ABX3UGJ6_KLUIN</name>
<dbReference type="Proteomes" id="UP000192521">
    <property type="component" value="Unassembled WGS sequence"/>
</dbReference>
<evidence type="ECO:0000256" key="1">
    <source>
        <dbReference type="SAM" id="SignalP"/>
    </source>
</evidence>
<feature type="signal peptide" evidence="1">
    <location>
        <begin position="1"/>
        <end position="24"/>
    </location>
</feature>